<keyword evidence="3" id="KW-1185">Reference proteome</keyword>
<dbReference type="AlphaFoldDB" id="A0A562LG48"/>
<organism evidence="2 3">
    <name type="scientific">Bradyrhizobium daqingense</name>
    <dbReference type="NCBI Taxonomy" id="993502"/>
    <lineage>
        <taxon>Bacteria</taxon>
        <taxon>Pseudomonadati</taxon>
        <taxon>Pseudomonadota</taxon>
        <taxon>Alphaproteobacteria</taxon>
        <taxon>Hyphomicrobiales</taxon>
        <taxon>Nitrobacteraceae</taxon>
        <taxon>Bradyrhizobium</taxon>
    </lineage>
</organism>
<keyword evidence="1" id="KW-1133">Transmembrane helix</keyword>
<comment type="caution">
    <text evidence="2">The sequence shown here is derived from an EMBL/GenBank/DDBJ whole genome shotgun (WGS) entry which is preliminary data.</text>
</comment>
<evidence type="ECO:0000256" key="1">
    <source>
        <dbReference type="SAM" id="Phobius"/>
    </source>
</evidence>
<gene>
    <name evidence="2" type="ORF">IQ17_02813</name>
</gene>
<feature type="transmembrane region" description="Helical" evidence="1">
    <location>
        <begin position="18"/>
        <end position="36"/>
    </location>
</feature>
<keyword evidence="1" id="KW-0472">Membrane</keyword>
<dbReference type="EMBL" id="VLKL01000006">
    <property type="protein sequence ID" value="TWI06598.1"/>
    <property type="molecule type" value="Genomic_DNA"/>
</dbReference>
<protein>
    <submittedName>
        <fullName evidence="2">Uncharacterized protein</fullName>
    </submittedName>
</protein>
<keyword evidence="1" id="KW-0812">Transmembrane</keyword>
<proteinExistence type="predicted"/>
<name>A0A562LG48_9BRAD</name>
<evidence type="ECO:0000313" key="3">
    <source>
        <dbReference type="Proteomes" id="UP000317176"/>
    </source>
</evidence>
<accession>A0A562LG48</accession>
<evidence type="ECO:0000313" key="2">
    <source>
        <dbReference type="EMBL" id="TWI06598.1"/>
    </source>
</evidence>
<dbReference type="Proteomes" id="UP000317176">
    <property type="component" value="Unassembled WGS sequence"/>
</dbReference>
<sequence length="669" mass="71127">MPGCAIQKGNWGNGMKRILIGLIVAAALGAGGWFSFNLYVQHRATSEVEAAFERMRSGGGKASHGKVSFEFTTRTLTIEDIAIEPAQPQLANVRVAKVTAVGVRQPDEARFSADTIEASGVEVAFAANERMKLKATYKMPQISARDFSGPTRADTTPLSGSIIDMYRFMLAQYASVSATSITVPTLAVNVDAGSGNPGSGDYVYSGLSAENVKRGQIEAAKTERVTFTLDMPPPGKPAKMTGELSGLAISDFDATAVRIALDQQEPSDDNFHRIYRRISANSYAVTMGPGSRIQIDGFSLDDIAIRPSKFRLAEIIALMPADGAIPTPAQSRDILAKVAESFEGFQIGKAEIGKQTVETPQGTGRLNAIKYDPDRIALEGLDMPLPQGQLKMERFALKSFRAANLMRWAASLSTPGQPPSPDQMLGLFRVLEGAEIKGVVAPYKSARQFVTIDTLSLNWGQLVGSIPSKANLVVKMVAPTDPASPVHRPLIMAGVDKLAIDLDLGAAWTESSGAFALAPATIDLGNLAKAQARFALANVPRGVFTTDPAQAMSDAGRIEAGAIELSLRDSGAVDLVVAQFSRMQNVSRDAARGALVEMIRAQGEKLAASNRDAKTAADVLADFVSTSGQTLSLKLTPRGKVPVAQLMDVMKSEPTLALGQFRIEASTGL</sequence>
<reference evidence="2 3" key="1">
    <citation type="journal article" date="2015" name="Stand. Genomic Sci.">
        <title>Genomic Encyclopedia of Bacterial and Archaeal Type Strains, Phase III: the genomes of soil and plant-associated and newly described type strains.</title>
        <authorList>
            <person name="Whitman W.B."/>
            <person name="Woyke T."/>
            <person name="Klenk H.P."/>
            <person name="Zhou Y."/>
            <person name="Lilburn T.G."/>
            <person name="Beck B.J."/>
            <person name="De Vos P."/>
            <person name="Vandamme P."/>
            <person name="Eisen J.A."/>
            <person name="Garrity G."/>
            <person name="Hugenholtz P."/>
            <person name="Kyrpides N.C."/>
        </authorList>
    </citation>
    <scope>NUCLEOTIDE SEQUENCE [LARGE SCALE GENOMIC DNA]</scope>
    <source>
        <strain evidence="2 3">CGMCC 1.10947</strain>
    </source>
</reference>